<dbReference type="AlphaFoldDB" id="A0A976M4C0"/>
<feature type="transmembrane region" description="Helical" evidence="1">
    <location>
        <begin position="256"/>
        <end position="279"/>
    </location>
</feature>
<evidence type="ECO:0000256" key="1">
    <source>
        <dbReference type="SAM" id="Phobius"/>
    </source>
</evidence>
<keyword evidence="1" id="KW-0812">Transmembrane</keyword>
<dbReference type="InterPro" id="IPR021691">
    <property type="entry name" value="DUF3273"/>
</dbReference>
<feature type="transmembrane region" description="Helical" evidence="1">
    <location>
        <begin position="76"/>
        <end position="100"/>
    </location>
</feature>
<feature type="transmembrane region" description="Helical" evidence="1">
    <location>
        <begin position="153"/>
        <end position="175"/>
    </location>
</feature>
<evidence type="ECO:0008006" key="4">
    <source>
        <dbReference type="Google" id="ProtNLM"/>
    </source>
</evidence>
<name>A0A976M4C0_THEOR</name>
<organism evidence="2 3">
    <name type="scientific">Theileria orientalis</name>
    <dbReference type="NCBI Taxonomy" id="68886"/>
    <lineage>
        <taxon>Eukaryota</taxon>
        <taxon>Sar</taxon>
        <taxon>Alveolata</taxon>
        <taxon>Apicomplexa</taxon>
        <taxon>Aconoidasida</taxon>
        <taxon>Piroplasmida</taxon>
        <taxon>Theileriidae</taxon>
        <taxon>Theileria</taxon>
    </lineage>
</organism>
<evidence type="ECO:0000313" key="2">
    <source>
        <dbReference type="EMBL" id="UKJ88170.2"/>
    </source>
</evidence>
<feature type="transmembrane region" description="Helical" evidence="1">
    <location>
        <begin position="195"/>
        <end position="218"/>
    </location>
</feature>
<dbReference type="Pfam" id="PF11677">
    <property type="entry name" value="DUF3273"/>
    <property type="match status" value="1"/>
</dbReference>
<feature type="transmembrane region" description="Helical" evidence="1">
    <location>
        <begin position="230"/>
        <end position="250"/>
    </location>
</feature>
<keyword evidence="1" id="KW-1133">Transmembrane helix</keyword>
<dbReference type="Proteomes" id="UP000244803">
    <property type="component" value="Chromosome 1"/>
</dbReference>
<feature type="transmembrane region" description="Helical" evidence="1">
    <location>
        <begin position="112"/>
        <end position="132"/>
    </location>
</feature>
<protein>
    <recommendedName>
        <fullName evidence="4">Glideosome associated protein with multiple membrane spans 2</fullName>
    </recommendedName>
</protein>
<accession>A0A976M4C0</accession>
<evidence type="ECO:0000313" key="3">
    <source>
        <dbReference type="Proteomes" id="UP000244803"/>
    </source>
</evidence>
<dbReference type="EMBL" id="CP056065">
    <property type="protein sequence ID" value="UKJ88170.2"/>
    <property type="molecule type" value="Genomic_DNA"/>
</dbReference>
<sequence length="395" mass="44866">MNNMPFNDDEMVNVDPYSDGYGYNTPQPYDELQYNQHGPVDPDYLVEAASPRGEAHTPFVGFFSSKLLRSGFTLQTVSLSLMFVFYWAFGGTGVFVFDLYAAPESVKVSKPFHLTVSTLMGLYLLGTLYIAMFQVFVTDNSKSVRGFRAGSKILSAAVTLDLLSNMLRLVEYLYAYFYMSMKWWTKYQQTKSDWIFFQFGSFTNSFALVMYGAALFYLEAYHDEGTSEEVAWTNLSLFFLAGLAELLMVFTGYGALFSLFLLLANFSGTLWAFSFEPLLGKWAPSLHSRDVNADFVNDDTLVSEPYTQFYPGQNELNPYSTMNAYPNEQSFVQYPNPSFQNDPNMVYQNEQGNFGYQGNFANNYDFDPKAYVQYTHSNLPQYQSTGNLVAPAYVA</sequence>
<reference evidence="2" key="1">
    <citation type="submission" date="2022-07" db="EMBL/GenBank/DDBJ databases">
        <title>Evaluation of T. orientalis genome assembly methods using nanopore sequencing and analysis of variation between genomes.</title>
        <authorList>
            <person name="Yam J."/>
            <person name="Micallef M.L."/>
            <person name="Liu M."/>
            <person name="Djordjevic S.P."/>
            <person name="Bogema D.R."/>
            <person name="Jenkins C."/>
        </authorList>
    </citation>
    <scope>NUCLEOTIDE SEQUENCE</scope>
    <source>
        <strain evidence="2">Fish Creek</strain>
    </source>
</reference>
<proteinExistence type="predicted"/>
<keyword evidence="1" id="KW-0472">Membrane</keyword>
<dbReference type="OrthoDB" id="359547at2759"/>
<gene>
    <name evidence="2" type="ORF">MACJ_000613</name>
</gene>